<evidence type="ECO:0000259" key="10">
    <source>
        <dbReference type="PROSITE" id="PS51819"/>
    </source>
</evidence>
<dbReference type="AlphaFoldDB" id="A0AB33YZ12"/>
<dbReference type="Pfam" id="PF00903">
    <property type="entry name" value="Glyoxalase"/>
    <property type="match status" value="1"/>
</dbReference>
<proteinExistence type="inferred from homology"/>
<keyword evidence="7 9" id="KW-0560">Oxidoreductase</keyword>
<accession>A0AB33YZ12</accession>
<keyword evidence="5 9" id="KW-0058">Aromatic hydrocarbons catabolism</keyword>
<feature type="domain" description="VOC" evidence="10">
    <location>
        <begin position="146"/>
        <end position="267"/>
    </location>
</feature>
<dbReference type="Gene3D" id="3.10.180.10">
    <property type="entry name" value="2,3-Dihydroxybiphenyl 1,2-Dioxygenase, domain 1"/>
    <property type="match status" value="2"/>
</dbReference>
<comment type="cofactor">
    <cofactor evidence="1 9">
        <name>Fe(2+)</name>
        <dbReference type="ChEBI" id="CHEBI:29033"/>
    </cofactor>
</comment>
<keyword evidence="3" id="KW-0479">Metal-binding</keyword>
<evidence type="ECO:0000256" key="9">
    <source>
        <dbReference type="RuleBase" id="RU000683"/>
    </source>
</evidence>
<evidence type="ECO:0000313" key="11">
    <source>
        <dbReference type="EMBL" id="EPD12177.1"/>
    </source>
</evidence>
<evidence type="ECO:0000256" key="5">
    <source>
        <dbReference type="ARBA" id="ARBA00022797"/>
    </source>
</evidence>
<protein>
    <submittedName>
        <fullName evidence="11">Extradiol dioxygenase</fullName>
    </submittedName>
</protein>
<dbReference type="InterPro" id="IPR000486">
    <property type="entry name" value="Xdiol_ring_cleave_dOase_1/2"/>
</dbReference>
<sequence>MVKVIELGYMGFNVTDMDAWREYATKCVGLEIEEGDRDDRFYLRMDGQHHRFTVHQSDEDDLAYAGWRVKGFEEFKAMQQHLTANGVDFRVASEEECEERFVLGLLKLEDPSGNPTEIFYSPQMDVMKPFHPGRPMYGKFLTGNQGIGHFIIRSLDDDATYAFYSMLGLEGSVEYKIKLPNGMIAKPVFMHCNDRQHSLAFGLGPMEKRINHLMLEYTELDDLGIAHDTARREGIDVAMQLGKHSNDQAYTFYFATPSGWLLELGHGAREAVREQEHYTGDIFGHKPEATGYGMNVDI</sequence>
<evidence type="ECO:0000256" key="7">
    <source>
        <dbReference type="ARBA" id="ARBA00023002"/>
    </source>
</evidence>
<dbReference type="NCBIfam" id="TIGR03213">
    <property type="entry name" value="23dbph12diox"/>
    <property type="match status" value="1"/>
</dbReference>
<dbReference type="CDD" id="cd07237">
    <property type="entry name" value="BphC1-RGP6_C_like"/>
    <property type="match status" value="1"/>
</dbReference>
<dbReference type="InterPro" id="IPR037523">
    <property type="entry name" value="VOC_core"/>
</dbReference>
<gene>
    <name evidence="11" type="ORF">L196_11148</name>
</gene>
<dbReference type="GO" id="GO:0008198">
    <property type="term" value="F:ferrous iron binding"/>
    <property type="evidence" value="ECO:0007669"/>
    <property type="project" value="InterPro"/>
</dbReference>
<feature type="domain" description="VOC" evidence="10">
    <location>
        <begin position="6"/>
        <end position="121"/>
    </location>
</feature>
<comment type="similarity">
    <text evidence="2 9">Belongs to the extradiol ring-cleavage dioxygenase family.</text>
</comment>
<evidence type="ECO:0000256" key="1">
    <source>
        <dbReference type="ARBA" id="ARBA00001954"/>
    </source>
</evidence>
<evidence type="ECO:0000256" key="4">
    <source>
        <dbReference type="ARBA" id="ARBA00022737"/>
    </source>
</evidence>
<evidence type="ECO:0000256" key="2">
    <source>
        <dbReference type="ARBA" id="ARBA00008784"/>
    </source>
</evidence>
<dbReference type="GO" id="GO:0051213">
    <property type="term" value="F:dioxygenase activity"/>
    <property type="evidence" value="ECO:0007669"/>
    <property type="project" value="UniProtKB-KW"/>
</dbReference>
<dbReference type="CDD" id="cd07252">
    <property type="entry name" value="BphC1-RGP6_N_like"/>
    <property type="match status" value="1"/>
</dbReference>
<dbReference type="InterPro" id="IPR004360">
    <property type="entry name" value="Glyas_Fos-R_dOase_dom"/>
</dbReference>
<name>A0AB33YZ12_9GAMM</name>
<evidence type="ECO:0000256" key="3">
    <source>
        <dbReference type="ARBA" id="ARBA00022723"/>
    </source>
</evidence>
<dbReference type="InterPro" id="IPR017626">
    <property type="entry name" value="DiOHbiphenyl_dOase"/>
</dbReference>
<dbReference type="PROSITE" id="PS00082">
    <property type="entry name" value="EXTRADIOL_DIOXYGENAS"/>
    <property type="match status" value="1"/>
</dbReference>
<evidence type="ECO:0000256" key="8">
    <source>
        <dbReference type="ARBA" id="ARBA00023004"/>
    </source>
</evidence>
<evidence type="ECO:0000313" key="12">
    <source>
        <dbReference type="Proteomes" id="UP000015462"/>
    </source>
</evidence>
<dbReference type="Proteomes" id="UP000015462">
    <property type="component" value="Unassembled WGS sequence"/>
</dbReference>
<dbReference type="PROSITE" id="PS51819">
    <property type="entry name" value="VOC"/>
    <property type="match status" value="2"/>
</dbReference>
<keyword evidence="12" id="KW-1185">Reference proteome</keyword>
<dbReference type="Pfam" id="PF22632">
    <property type="entry name" value="BphC_D1"/>
    <property type="match status" value="1"/>
</dbReference>
<keyword evidence="4" id="KW-0677">Repeat</keyword>
<dbReference type="EMBL" id="ASHL01000013">
    <property type="protein sequence ID" value="EPD12177.1"/>
    <property type="molecule type" value="Genomic_DNA"/>
</dbReference>
<dbReference type="GO" id="GO:0042178">
    <property type="term" value="P:xenobiotic catabolic process"/>
    <property type="evidence" value="ECO:0007669"/>
    <property type="project" value="InterPro"/>
</dbReference>
<organism evidence="11 12">
    <name type="scientific">Cycloclasticus pugetii</name>
    <dbReference type="NCBI Taxonomy" id="34068"/>
    <lineage>
        <taxon>Bacteria</taxon>
        <taxon>Pseudomonadati</taxon>
        <taxon>Pseudomonadota</taxon>
        <taxon>Gammaproteobacteria</taxon>
        <taxon>Thiotrichales</taxon>
        <taxon>Piscirickettsiaceae</taxon>
        <taxon>Cycloclasticus</taxon>
    </lineage>
</organism>
<comment type="caution">
    <text evidence="11">The sequence shown here is derived from an EMBL/GenBank/DDBJ whole genome shotgun (WGS) entry which is preliminary data.</text>
</comment>
<dbReference type="InterPro" id="IPR029068">
    <property type="entry name" value="Glyas_Bleomycin-R_OHBP_Dase"/>
</dbReference>
<dbReference type="RefSeq" id="WP_015007026.1">
    <property type="nucleotide sequence ID" value="NZ_FQZJ01000010.1"/>
</dbReference>
<reference evidence="11 12" key="1">
    <citation type="journal article" date="2013" name="Genome Announc.">
        <title>Genome Sequence of the Pyrene- and Fluoranthene-Degrading Bacterium Cycloclasticus sp. Strain PY97M.</title>
        <authorList>
            <person name="Cui Z."/>
            <person name="Xu G."/>
            <person name="Li Q."/>
            <person name="Gao W."/>
            <person name="Zheng L."/>
        </authorList>
    </citation>
    <scope>NUCLEOTIDE SEQUENCE [LARGE SCALE GENOMIC DNA]</scope>
    <source>
        <strain evidence="11 12">PY97M</strain>
    </source>
</reference>
<keyword evidence="8 9" id="KW-0408">Iron</keyword>
<keyword evidence="6 9" id="KW-0223">Dioxygenase</keyword>
<dbReference type="SUPFAM" id="SSF54593">
    <property type="entry name" value="Glyoxalase/Bleomycin resistance protein/Dihydroxybiphenyl dioxygenase"/>
    <property type="match status" value="2"/>
</dbReference>
<evidence type="ECO:0000256" key="6">
    <source>
        <dbReference type="ARBA" id="ARBA00022964"/>
    </source>
</evidence>